<dbReference type="OrthoDB" id="9809216at2"/>
<dbReference type="InterPro" id="IPR024529">
    <property type="entry name" value="ECF_trnsprt_substrate-spec"/>
</dbReference>
<evidence type="ECO:0000256" key="6">
    <source>
        <dbReference type="ARBA" id="ARBA00022989"/>
    </source>
</evidence>
<dbReference type="GO" id="GO:0032217">
    <property type="term" value="F:riboflavin transmembrane transporter activity"/>
    <property type="evidence" value="ECO:0007669"/>
    <property type="project" value="UniProtKB-UniRule"/>
</dbReference>
<feature type="transmembrane region" description="Helical" evidence="9">
    <location>
        <begin position="45"/>
        <end position="71"/>
    </location>
</feature>
<evidence type="ECO:0000256" key="2">
    <source>
        <dbReference type="ARBA" id="ARBA00005540"/>
    </source>
</evidence>
<keyword evidence="3 8" id="KW-0813">Transport</keyword>
<keyword evidence="5 9" id="KW-0812">Transmembrane</keyword>
<evidence type="ECO:0000256" key="8">
    <source>
        <dbReference type="PIRNR" id="PIRNR037778"/>
    </source>
</evidence>
<evidence type="ECO:0000256" key="3">
    <source>
        <dbReference type="ARBA" id="ARBA00022448"/>
    </source>
</evidence>
<keyword evidence="4 8" id="KW-1003">Cell membrane</keyword>
<dbReference type="AlphaFoldDB" id="A0A0R2NIA0"/>
<evidence type="ECO:0000256" key="9">
    <source>
        <dbReference type="SAM" id="Phobius"/>
    </source>
</evidence>
<dbReference type="RefSeq" id="WP_057800076.1">
    <property type="nucleotide sequence ID" value="NZ_BJZZ01000027.1"/>
</dbReference>
<keyword evidence="6 9" id="KW-1133">Transmembrane helix</keyword>
<dbReference type="PANTHER" id="PTHR38438:SF1">
    <property type="entry name" value="RIBOFLAVIN TRANSPORTER RIBU"/>
    <property type="match status" value="1"/>
</dbReference>
<dbReference type="Gene3D" id="1.10.1760.20">
    <property type="match status" value="1"/>
</dbReference>
<evidence type="ECO:0000256" key="5">
    <source>
        <dbReference type="ARBA" id="ARBA00022692"/>
    </source>
</evidence>
<name>A0A0R2NIA0_9LACO</name>
<reference evidence="10 11" key="1">
    <citation type="journal article" date="2015" name="Genome Announc.">
        <title>Expanding the biotechnology potential of lactobacilli through comparative genomics of 213 strains and associated genera.</title>
        <authorList>
            <person name="Sun Z."/>
            <person name="Harris H.M."/>
            <person name="McCann A."/>
            <person name="Guo C."/>
            <person name="Argimon S."/>
            <person name="Zhang W."/>
            <person name="Yang X."/>
            <person name="Jeffery I.B."/>
            <person name="Cooney J.C."/>
            <person name="Kagawa T.F."/>
            <person name="Liu W."/>
            <person name="Song Y."/>
            <person name="Salvetti E."/>
            <person name="Wrobel A."/>
            <person name="Rasinkangas P."/>
            <person name="Parkhill J."/>
            <person name="Rea M.C."/>
            <person name="O'Sullivan O."/>
            <person name="Ritari J."/>
            <person name="Douillard F.P."/>
            <person name="Paul Ross R."/>
            <person name="Yang R."/>
            <person name="Briner A.E."/>
            <person name="Felis G.E."/>
            <person name="de Vos W.M."/>
            <person name="Barrangou R."/>
            <person name="Klaenhammer T.R."/>
            <person name="Caufield P.W."/>
            <person name="Cui Y."/>
            <person name="Zhang H."/>
            <person name="O'Toole P.W."/>
        </authorList>
    </citation>
    <scope>NUCLEOTIDE SEQUENCE [LARGE SCALE GENOMIC DNA]</scope>
    <source>
        <strain evidence="10 11">DSM 23026</strain>
    </source>
</reference>
<evidence type="ECO:0000256" key="4">
    <source>
        <dbReference type="ARBA" id="ARBA00022475"/>
    </source>
</evidence>
<dbReference type="PATRIC" id="fig|480391.4.peg.899"/>
<keyword evidence="11" id="KW-1185">Reference proteome</keyword>
<feature type="transmembrane region" description="Helical" evidence="9">
    <location>
        <begin position="115"/>
        <end position="137"/>
    </location>
</feature>
<comment type="function">
    <text evidence="8">Probably a riboflavin-binding protein that interacts with the energy-coupling factor (ECF) ABC-transporter complex.</text>
</comment>
<gene>
    <name evidence="10" type="ORF">IV88_GL000886</name>
</gene>
<dbReference type="GO" id="GO:0005886">
    <property type="term" value="C:plasma membrane"/>
    <property type="evidence" value="ECO:0007669"/>
    <property type="project" value="UniProtKB-SubCell"/>
</dbReference>
<evidence type="ECO:0000256" key="1">
    <source>
        <dbReference type="ARBA" id="ARBA00004651"/>
    </source>
</evidence>
<feature type="transmembrane region" description="Helical" evidence="9">
    <location>
        <begin position="6"/>
        <end position="33"/>
    </location>
</feature>
<evidence type="ECO:0000313" key="11">
    <source>
        <dbReference type="Proteomes" id="UP000051249"/>
    </source>
</evidence>
<organism evidence="10 11">
    <name type="scientific">Pediococcus argentinicus</name>
    <dbReference type="NCBI Taxonomy" id="480391"/>
    <lineage>
        <taxon>Bacteria</taxon>
        <taxon>Bacillati</taxon>
        <taxon>Bacillota</taxon>
        <taxon>Bacilli</taxon>
        <taxon>Lactobacillales</taxon>
        <taxon>Lactobacillaceae</taxon>
        <taxon>Pediococcus</taxon>
    </lineage>
</organism>
<feature type="transmembrane region" description="Helical" evidence="9">
    <location>
        <begin position="77"/>
        <end position="94"/>
    </location>
</feature>
<dbReference type="Pfam" id="PF12822">
    <property type="entry name" value="ECF_trnsprt"/>
    <property type="match status" value="1"/>
</dbReference>
<evidence type="ECO:0000313" key="10">
    <source>
        <dbReference type="EMBL" id="KRO23677.1"/>
    </source>
</evidence>
<dbReference type="PIRSF" id="PIRSF037778">
    <property type="entry name" value="UCP037778_transp_RibU"/>
    <property type="match status" value="1"/>
</dbReference>
<dbReference type="EMBL" id="JQCQ01000028">
    <property type="protein sequence ID" value="KRO23677.1"/>
    <property type="molecule type" value="Genomic_DNA"/>
</dbReference>
<proteinExistence type="inferred from homology"/>
<keyword evidence="7 8" id="KW-0472">Membrane</keyword>
<dbReference type="PANTHER" id="PTHR38438">
    <property type="entry name" value="RIBOFLAVIN TRANSPORTER RIBU"/>
    <property type="match status" value="1"/>
</dbReference>
<accession>A0A0R2NIA0</accession>
<comment type="caution">
    <text evidence="10">The sequence shown here is derived from an EMBL/GenBank/DDBJ whole genome shotgun (WGS) entry which is preliminary data.</text>
</comment>
<dbReference type="InterPro" id="IPR025720">
    <property type="entry name" value="RibU"/>
</dbReference>
<sequence>MGVSRLNKVIIVAMLAAVSFVLLFIGFPVLPGFPFLKVDFANVPILIGTVLFGPWWGMATAGVAGLLDIIFKDANPVGILGVIANWMAAALYVLPIYYWMRGSESLDHKKRDRKLAMGIIIGTLLMTLIMSLANLFILLPLYMKLASFQISISTLKMVLFGVVPFNLIKGIIVGIVIVLVYFRLIPILRKNA</sequence>
<dbReference type="Proteomes" id="UP000051249">
    <property type="component" value="Unassembled WGS sequence"/>
</dbReference>
<protein>
    <recommendedName>
        <fullName evidence="8">Riboflavin transporter</fullName>
    </recommendedName>
</protein>
<evidence type="ECO:0000256" key="7">
    <source>
        <dbReference type="ARBA" id="ARBA00023136"/>
    </source>
</evidence>
<feature type="transmembrane region" description="Helical" evidence="9">
    <location>
        <begin position="157"/>
        <end position="182"/>
    </location>
</feature>
<comment type="similarity">
    <text evidence="2 8">Belongs to the prokaryotic riboflavin transporter (P-RFT) (TC 2.A.87) family.</text>
</comment>
<comment type="subcellular location">
    <subcellularLocation>
        <location evidence="1">Cell membrane</location>
        <topology evidence="1">Multi-pass membrane protein</topology>
    </subcellularLocation>
</comment>